<accession>A0A835W7N3</accession>
<gene>
    <name evidence="2" type="ORF">HXX76_002551</name>
</gene>
<dbReference type="EMBL" id="JAEHOC010000004">
    <property type="protein sequence ID" value="KAG2442465.1"/>
    <property type="molecule type" value="Genomic_DNA"/>
</dbReference>
<evidence type="ECO:0000313" key="2">
    <source>
        <dbReference type="EMBL" id="KAG2442465.1"/>
    </source>
</evidence>
<proteinExistence type="predicted"/>
<evidence type="ECO:0000313" key="3">
    <source>
        <dbReference type="Proteomes" id="UP000650467"/>
    </source>
</evidence>
<dbReference type="OrthoDB" id="560530at2759"/>
<evidence type="ECO:0000256" key="1">
    <source>
        <dbReference type="SAM" id="MobiDB-lite"/>
    </source>
</evidence>
<name>A0A835W7N3_CHLIN</name>
<sequence>MMRPGSTRSPVARGAARQRCGALPPPALRTVRSGSSGSSGSSISRVRGVRAAAMDAMGVAIGEEALSKLQQLRAAVERLGATAAELRAGQQGLRQELVAAVAELAAQRVAAAKEARVARLQRAQALVDSRLVAGSDEPVADEAVADALEQLLSGSTHLSTSYYSCSADDVKSELERLTGLRFRVGQLPWGTQGLILEGDAGS</sequence>
<dbReference type="Proteomes" id="UP000650467">
    <property type="component" value="Unassembled WGS sequence"/>
</dbReference>
<keyword evidence="3" id="KW-1185">Reference proteome</keyword>
<dbReference type="AlphaFoldDB" id="A0A835W7N3"/>
<protein>
    <submittedName>
        <fullName evidence="2">Uncharacterized protein</fullName>
    </submittedName>
</protein>
<comment type="caution">
    <text evidence="2">The sequence shown here is derived from an EMBL/GenBank/DDBJ whole genome shotgun (WGS) entry which is preliminary data.</text>
</comment>
<organism evidence="2 3">
    <name type="scientific">Chlamydomonas incerta</name>
    <dbReference type="NCBI Taxonomy" id="51695"/>
    <lineage>
        <taxon>Eukaryota</taxon>
        <taxon>Viridiplantae</taxon>
        <taxon>Chlorophyta</taxon>
        <taxon>core chlorophytes</taxon>
        <taxon>Chlorophyceae</taxon>
        <taxon>CS clade</taxon>
        <taxon>Chlamydomonadales</taxon>
        <taxon>Chlamydomonadaceae</taxon>
        <taxon>Chlamydomonas</taxon>
    </lineage>
</organism>
<feature type="region of interest" description="Disordered" evidence="1">
    <location>
        <begin position="1"/>
        <end position="44"/>
    </location>
</feature>
<reference evidence="2" key="1">
    <citation type="journal article" date="2020" name="bioRxiv">
        <title>Comparative genomics of Chlamydomonas.</title>
        <authorList>
            <person name="Craig R.J."/>
            <person name="Hasan A.R."/>
            <person name="Ness R.W."/>
            <person name="Keightley P.D."/>
        </authorList>
    </citation>
    <scope>NUCLEOTIDE SEQUENCE</scope>
    <source>
        <strain evidence="2">SAG 7.73</strain>
    </source>
</reference>
<feature type="compositionally biased region" description="Low complexity" evidence="1">
    <location>
        <begin position="31"/>
        <end position="44"/>
    </location>
</feature>